<evidence type="ECO:0000259" key="3">
    <source>
        <dbReference type="Pfam" id="PF01729"/>
    </source>
</evidence>
<dbReference type="SUPFAM" id="SSF52499">
    <property type="entry name" value="Isochorismatase-like hydrolases"/>
    <property type="match status" value="1"/>
</dbReference>
<dbReference type="AlphaFoldDB" id="X1KJ01"/>
<gene>
    <name evidence="5" type="ORF">S06H3_15015</name>
</gene>
<dbReference type="PANTHER" id="PTHR43202:SF1">
    <property type="entry name" value="NICOTINATE PHOSPHORIBOSYLTRANSFERASE"/>
    <property type="match status" value="1"/>
</dbReference>
<evidence type="ECO:0008006" key="6">
    <source>
        <dbReference type="Google" id="ProtNLM"/>
    </source>
</evidence>
<evidence type="ECO:0000313" key="5">
    <source>
        <dbReference type="EMBL" id="GAI07012.1"/>
    </source>
</evidence>
<organism evidence="5">
    <name type="scientific">marine sediment metagenome</name>
    <dbReference type="NCBI Taxonomy" id="412755"/>
    <lineage>
        <taxon>unclassified sequences</taxon>
        <taxon>metagenomes</taxon>
        <taxon>ecological metagenomes</taxon>
    </lineage>
</organism>
<dbReference type="InterPro" id="IPR002638">
    <property type="entry name" value="Quinolinate_PRibosylTrfase_C"/>
</dbReference>
<dbReference type="Pfam" id="PF01729">
    <property type="entry name" value="QRPTase_C"/>
    <property type="match status" value="1"/>
</dbReference>
<dbReference type="InterPro" id="IPR053190">
    <property type="entry name" value="NAPRTase-like"/>
</dbReference>
<dbReference type="InterPro" id="IPR022412">
    <property type="entry name" value="Quinolinate_PRibosylTrfase_N"/>
</dbReference>
<accession>X1KJ01</accession>
<dbReference type="GO" id="GO:0009435">
    <property type="term" value="P:NAD+ biosynthetic process"/>
    <property type="evidence" value="ECO:0007669"/>
    <property type="project" value="InterPro"/>
</dbReference>
<name>X1KJ01_9ZZZZ</name>
<dbReference type="Pfam" id="PF02749">
    <property type="entry name" value="QRPTase_N"/>
    <property type="match status" value="1"/>
</dbReference>
<dbReference type="Gene3D" id="3.40.50.850">
    <property type="entry name" value="Isochorismatase-like"/>
    <property type="match status" value="1"/>
</dbReference>
<proteinExistence type="predicted"/>
<dbReference type="Gene3D" id="3.90.1170.20">
    <property type="entry name" value="Quinolinate phosphoribosyl transferase, N-terminal domain"/>
    <property type="match status" value="1"/>
</dbReference>
<dbReference type="PANTHER" id="PTHR43202">
    <property type="entry name" value="NICOTINATE-NUCLEOTIDE PYROPHOSPHORYLASE"/>
    <property type="match status" value="1"/>
</dbReference>
<dbReference type="InterPro" id="IPR013785">
    <property type="entry name" value="Aldolase_TIM"/>
</dbReference>
<dbReference type="GO" id="GO:0004514">
    <property type="term" value="F:nicotinate-nucleotide diphosphorylase (carboxylating) activity"/>
    <property type="evidence" value="ECO:0007669"/>
    <property type="project" value="InterPro"/>
</dbReference>
<dbReference type="InterPro" id="IPR037128">
    <property type="entry name" value="Quinolinate_PRibosylTase_N_sf"/>
</dbReference>
<comment type="caution">
    <text evidence="5">The sequence shown here is derived from an EMBL/GenBank/DDBJ whole genome shotgun (WGS) entry which is preliminary data.</text>
</comment>
<dbReference type="InterPro" id="IPR036380">
    <property type="entry name" value="Isochorismatase-like_sf"/>
</dbReference>
<evidence type="ECO:0000259" key="4">
    <source>
        <dbReference type="Pfam" id="PF02749"/>
    </source>
</evidence>
<evidence type="ECO:0000256" key="1">
    <source>
        <dbReference type="ARBA" id="ARBA00022679"/>
    </source>
</evidence>
<dbReference type="Gene3D" id="3.20.20.70">
    <property type="entry name" value="Aldolase class I"/>
    <property type="match status" value="1"/>
</dbReference>
<dbReference type="SUPFAM" id="SSF54675">
    <property type="entry name" value="Nicotinate/Quinolinate PRTase N-terminal domain-like"/>
    <property type="match status" value="1"/>
</dbReference>
<dbReference type="InterPro" id="IPR036068">
    <property type="entry name" value="Nicotinate_pribotase-like_C"/>
</dbReference>
<dbReference type="CDD" id="cd00431">
    <property type="entry name" value="cysteine_hydrolases"/>
    <property type="match status" value="1"/>
</dbReference>
<feature type="domain" description="Isochorismatase-like" evidence="2">
    <location>
        <begin position="2"/>
        <end position="74"/>
    </location>
</feature>
<feature type="domain" description="Quinolinate phosphoribosyl transferase C-terminal" evidence="3">
    <location>
        <begin position="200"/>
        <end position="388"/>
    </location>
</feature>
<keyword evidence="1" id="KW-0808">Transferase</keyword>
<dbReference type="SUPFAM" id="SSF51690">
    <property type="entry name" value="Nicotinate/Quinolinate PRTase C-terminal domain-like"/>
    <property type="match status" value="1"/>
</dbReference>
<dbReference type="Pfam" id="PF00857">
    <property type="entry name" value="Isochorismatase"/>
    <property type="match status" value="1"/>
</dbReference>
<dbReference type="EMBL" id="BARV01007368">
    <property type="protein sequence ID" value="GAI07012.1"/>
    <property type="molecule type" value="Genomic_DNA"/>
</dbReference>
<feature type="non-terminal residue" evidence="5">
    <location>
        <position position="403"/>
    </location>
</feature>
<protein>
    <recommendedName>
        <fullName evidence="6">Nicotinate phosphoribosyltransferase</fullName>
    </recommendedName>
</protein>
<evidence type="ECO:0000259" key="2">
    <source>
        <dbReference type="Pfam" id="PF00857"/>
    </source>
</evidence>
<feature type="non-terminal residue" evidence="5">
    <location>
        <position position="1"/>
    </location>
</feature>
<dbReference type="NCBIfam" id="NF006415">
    <property type="entry name" value="PRK08662.1"/>
    <property type="match status" value="1"/>
</dbReference>
<feature type="domain" description="Quinolinate phosphoribosyl transferase N-terminal" evidence="4">
    <location>
        <begin position="105"/>
        <end position="197"/>
    </location>
</feature>
<reference evidence="5" key="1">
    <citation type="journal article" date="2014" name="Front. Microbiol.">
        <title>High frequency of phylogenetically diverse reductive dehalogenase-homologous genes in deep subseafloor sedimentary metagenomes.</title>
        <authorList>
            <person name="Kawai M."/>
            <person name="Futagami T."/>
            <person name="Toyoda A."/>
            <person name="Takaki Y."/>
            <person name="Nishi S."/>
            <person name="Hori S."/>
            <person name="Arai W."/>
            <person name="Tsubouchi T."/>
            <person name="Morono Y."/>
            <person name="Uchiyama I."/>
            <person name="Ito T."/>
            <person name="Fujiyama A."/>
            <person name="Inagaki F."/>
            <person name="Takami H."/>
        </authorList>
    </citation>
    <scope>NUCLEOTIDE SEQUENCE</scope>
    <source>
        <strain evidence="5">Expedition CK06-06</strain>
    </source>
</reference>
<dbReference type="InterPro" id="IPR000868">
    <property type="entry name" value="Isochorismatase-like_dom"/>
</dbReference>
<sequence>PKRTFSSFYNTSLEKKLEALKPETIVVCGVCTHICVLQAVIDARNRGYEVEILVDCVASFDNRAHFFALDYMERVLGAKLIRPKVNLPKPKFEIPDSWLSGETSDIYFPRTVEILKREGINPVATMEIFPRRTGILCGIEEVKALLARVLPEDNREVWTLAEGESFDKKEVVLRIKAPYQSYGTYETTYLGILAHCSGWATAARECVNAAQGIPVISFGARHVHPSVVGIMEYSAIVGGCSGCASTVGAKLAGMKPIGTVPHALIIILDSTAKATLAFDKHMPPEVPRIALVDTFEDEVRESVAVAKAMQGKLQGVRLDTPSERGRVTADLVKEVRAWLDLEGFKEVKIVASGGFNPERIRHFISQRAPVDIFAVGSYISDAQPIDFTADLHEVEGKPIAKGA</sequence>